<comment type="caution">
    <text evidence="1">The sequence shown here is derived from an EMBL/GenBank/DDBJ whole genome shotgun (WGS) entry which is preliminary data.</text>
</comment>
<name>A0A9P4P9J3_9PLEO</name>
<organism evidence="1 2">
    <name type="scientific">Karstenula rhodostoma CBS 690.94</name>
    <dbReference type="NCBI Taxonomy" id="1392251"/>
    <lineage>
        <taxon>Eukaryota</taxon>
        <taxon>Fungi</taxon>
        <taxon>Dikarya</taxon>
        <taxon>Ascomycota</taxon>
        <taxon>Pezizomycotina</taxon>
        <taxon>Dothideomycetes</taxon>
        <taxon>Pleosporomycetidae</taxon>
        <taxon>Pleosporales</taxon>
        <taxon>Massarineae</taxon>
        <taxon>Didymosphaeriaceae</taxon>
        <taxon>Karstenula</taxon>
    </lineage>
</organism>
<evidence type="ECO:0000313" key="2">
    <source>
        <dbReference type="Proteomes" id="UP000799764"/>
    </source>
</evidence>
<proteinExistence type="predicted"/>
<reference evidence="1" key="1">
    <citation type="journal article" date="2020" name="Stud. Mycol.">
        <title>101 Dothideomycetes genomes: a test case for predicting lifestyles and emergence of pathogens.</title>
        <authorList>
            <person name="Haridas S."/>
            <person name="Albert R."/>
            <person name="Binder M."/>
            <person name="Bloem J."/>
            <person name="Labutti K."/>
            <person name="Salamov A."/>
            <person name="Andreopoulos B."/>
            <person name="Baker S."/>
            <person name="Barry K."/>
            <person name="Bills G."/>
            <person name="Bluhm B."/>
            <person name="Cannon C."/>
            <person name="Castanera R."/>
            <person name="Culley D."/>
            <person name="Daum C."/>
            <person name="Ezra D."/>
            <person name="Gonzalez J."/>
            <person name="Henrissat B."/>
            <person name="Kuo A."/>
            <person name="Liang C."/>
            <person name="Lipzen A."/>
            <person name="Lutzoni F."/>
            <person name="Magnuson J."/>
            <person name="Mondo S."/>
            <person name="Nolan M."/>
            <person name="Ohm R."/>
            <person name="Pangilinan J."/>
            <person name="Park H.-J."/>
            <person name="Ramirez L."/>
            <person name="Alfaro M."/>
            <person name="Sun H."/>
            <person name="Tritt A."/>
            <person name="Yoshinaga Y."/>
            <person name="Zwiers L.-H."/>
            <person name="Turgeon B."/>
            <person name="Goodwin S."/>
            <person name="Spatafora J."/>
            <person name="Crous P."/>
            <person name="Grigoriev I."/>
        </authorList>
    </citation>
    <scope>NUCLEOTIDE SEQUENCE</scope>
    <source>
        <strain evidence="1">CBS 690.94</strain>
    </source>
</reference>
<accession>A0A9P4P9J3</accession>
<gene>
    <name evidence="1" type="ORF">P171DRAFT_489557</name>
</gene>
<evidence type="ECO:0008006" key="3">
    <source>
        <dbReference type="Google" id="ProtNLM"/>
    </source>
</evidence>
<keyword evidence="2" id="KW-1185">Reference proteome</keyword>
<dbReference type="Proteomes" id="UP000799764">
    <property type="component" value="Unassembled WGS sequence"/>
</dbReference>
<dbReference type="AlphaFoldDB" id="A0A9P4P9J3"/>
<evidence type="ECO:0000313" key="1">
    <source>
        <dbReference type="EMBL" id="KAF2439752.1"/>
    </source>
</evidence>
<protein>
    <recommendedName>
        <fullName evidence="3">F-box domain-containing protein</fullName>
    </recommendedName>
</protein>
<sequence>MAYLLDLPTETIQEIIEYVALCHRPLVDLKALCLTCKAACNIAQPMIYHHFIFDGKRHWQKSSLGEKLLCFADTLARHPELRKSVKELELALQSIDYAAKETESFVPSDFDLGGLRSAAPQYFNTNKKRDM</sequence>
<dbReference type="EMBL" id="MU001508">
    <property type="protein sequence ID" value="KAF2439752.1"/>
    <property type="molecule type" value="Genomic_DNA"/>
</dbReference>